<dbReference type="Proteomes" id="UP000054107">
    <property type="component" value="Unassembled WGS sequence"/>
</dbReference>
<evidence type="ECO:0000313" key="9">
    <source>
        <dbReference type="Proteomes" id="UP000054107"/>
    </source>
</evidence>
<dbReference type="InterPro" id="IPR039776">
    <property type="entry name" value="Pds5"/>
</dbReference>
<dbReference type="EMBL" id="LN734024">
    <property type="protein sequence ID" value="CEP19463.1"/>
    <property type="molecule type" value="Genomic_DNA"/>
</dbReference>
<evidence type="ECO:0000256" key="3">
    <source>
        <dbReference type="ARBA" id="ARBA00022776"/>
    </source>
</evidence>
<evidence type="ECO:0000256" key="6">
    <source>
        <dbReference type="SAM" id="Coils"/>
    </source>
</evidence>
<comment type="subcellular location">
    <subcellularLocation>
        <location evidence="1">Nucleus</location>
    </subcellularLocation>
</comment>
<accession>A0A0B7NW16</accession>
<dbReference type="GO" id="GO:0007064">
    <property type="term" value="P:mitotic sister chromatid cohesion"/>
    <property type="evidence" value="ECO:0007669"/>
    <property type="project" value="InterPro"/>
</dbReference>
<reference evidence="8 9" key="1">
    <citation type="submission" date="2014-09" db="EMBL/GenBank/DDBJ databases">
        <authorList>
            <person name="Ellenberger Sabrina"/>
        </authorList>
    </citation>
    <scope>NUCLEOTIDE SEQUENCE [LARGE SCALE GENOMIC DNA]</scope>
    <source>
        <strain evidence="8 9">CBS 412.66</strain>
    </source>
</reference>
<dbReference type="CDD" id="cd19953">
    <property type="entry name" value="PDS5"/>
    <property type="match status" value="1"/>
</dbReference>
<organism evidence="8 9">
    <name type="scientific">Parasitella parasitica</name>
    <dbReference type="NCBI Taxonomy" id="35722"/>
    <lineage>
        <taxon>Eukaryota</taxon>
        <taxon>Fungi</taxon>
        <taxon>Fungi incertae sedis</taxon>
        <taxon>Mucoromycota</taxon>
        <taxon>Mucoromycotina</taxon>
        <taxon>Mucoromycetes</taxon>
        <taxon>Mucorales</taxon>
        <taxon>Mucorineae</taxon>
        <taxon>Mucoraceae</taxon>
        <taxon>Parasitella</taxon>
    </lineage>
</organism>
<dbReference type="GO" id="GO:0006281">
    <property type="term" value="P:DNA repair"/>
    <property type="evidence" value="ECO:0007669"/>
    <property type="project" value="TreeGrafter"/>
</dbReference>
<dbReference type="SUPFAM" id="SSF48371">
    <property type="entry name" value="ARM repeat"/>
    <property type="match status" value="1"/>
</dbReference>
<keyword evidence="9" id="KW-1185">Reference proteome</keyword>
<dbReference type="STRING" id="35722.A0A0B7NW16"/>
<keyword evidence="4" id="KW-0539">Nucleus</keyword>
<name>A0A0B7NW16_9FUNG</name>
<dbReference type="InterPro" id="IPR016024">
    <property type="entry name" value="ARM-type_fold"/>
</dbReference>
<evidence type="ECO:0000256" key="2">
    <source>
        <dbReference type="ARBA" id="ARBA00022618"/>
    </source>
</evidence>
<keyword evidence="2" id="KW-0132">Cell division</keyword>
<evidence type="ECO:0000256" key="5">
    <source>
        <dbReference type="ARBA" id="ARBA00023306"/>
    </source>
</evidence>
<evidence type="ECO:0000256" key="1">
    <source>
        <dbReference type="ARBA" id="ARBA00004123"/>
    </source>
</evidence>
<keyword evidence="5" id="KW-0131">Cell cycle</keyword>
<feature type="compositionally biased region" description="Polar residues" evidence="7">
    <location>
        <begin position="1"/>
        <end position="15"/>
    </location>
</feature>
<evidence type="ECO:0000313" key="8">
    <source>
        <dbReference type="EMBL" id="CEP19463.1"/>
    </source>
</evidence>
<proteinExistence type="predicted"/>
<dbReference type="Gene3D" id="1.25.10.10">
    <property type="entry name" value="Leucine-rich Repeat Variant"/>
    <property type="match status" value="1"/>
</dbReference>
<evidence type="ECO:0008006" key="10">
    <source>
        <dbReference type="Google" id="ProtNLM"/>
    </source>
</evidence>
<dbReference type="GO" id="GO:0051301">
    <property type="term" value="P:cell division"/>
    <property type="evidence" value="ECO:0007669"/>
    <property type="project" value="UniProtKB-KW"/>
</dbReference>
<dbReference type="OrthoDB" id="200660at2759"/>
<feature type="coiled-coil region" evidence="6">
    <location>
        <begin position="39"/>
        <end position="66"/>
    </location>
</feature>
<keyword evidence="6" id="KW-0175">Coiled coil</keyword>
<dbReference type="PANTHER" id="PTHR12663">
    <property type="entry name" value="ANDROGEN INDUCED INHIBITOR OF PROLIFERATION AS3 / PDS5-RELATED"/>
    <property type="match status" value="1"/>
</dbReference>
<dbReference type="AlphaFoldDB" id="A0A0B7NW16"/>
<gene>
    <name evidence="8" type="primary">PARPA_13778.1 scaffold 47024</name>
</gene>
<feature type="region of interest" description="Disordered" evidence="7">
    <location>
        <begin position="1"/>
        <end position="20"/>
    </location>
</feature>
<dbReference type="GO" id="GO:0005634">
    <property type="term" value="C:nucleus"/>
    <property type="evidence" value="ECO:0007669"/>
    <property type="project" value="UniProtKB-SubCell"/>
</dbReference>
<protein>
    <recommendedName>
        <fullName evidence="10">Sister chromatid cohesion protein</fullName>
    </recommendedName>
</protein>
<dbReference type="PANTHER" id="PTHR12663:SF0">
    <property type="entry name" value="PRECOCIOUS DISSOCIATION OF SISTERS 5, ISOFORM A"/>
    <property type="match status" value="1"/>
</dbReference>
<sequence>MDTDDTQSSSLIDSQMETEETPRLYFSKSLIGSPKPVKVGELQTLLKSLHEQLKDLDQNIDQSSLATVTKELVHKQIIKHPNKTARALAACCIADIIRLHAPTCPYSASELKTVFKLFVDQLGFFGKETSDFPYHFYLLENLQSVKTFLLLGEIEGPEDIVFPMVAEFFEVTAKASLPRNVELCMTDVLIQLIEDVGILGQEMTELILEQFERFDKYFSDILLSMSNSTDQNEDLEEIRKAHQLMRKVNSINPDLLLNAMPLLQEEMKVDHLGIRQLATETLGEMFAEESSNVAEKYPIIWKTWLGRRNDKSQSLRAKWLDLCVDICKNHPESVPELIECFKEKFTDPDDKVRATACRIVGEIGIEHDCKTMDKNLVELVGARAKDKKNPVRVEAMATIGTIYNNCYQRIQANDKLAIDKAGWIPDLVLSCLYLGDLTVQANIESILQTFIIPEDDNDADRAERLVTVVHSLKDKQKVALLALLQKQKLFNENMLTFVEMCEKNIDHSETSEHDAIKADEFMKYLAARFSDKARTLNALRSFRHRENQADIKLLRNAIDLNRTCKQVNTAKTKLLANLTDDQSAIVDIFQSILNRACPLILNKSIIAHLLKMAKLNKSRRATPATQRSLVAQKILSDMSTVYPSMYTNNLKDIINDIMSDNDSTADEGLQLLSEISKASVGEMKFKDEMVERLTAYVSEGSVEQAKHAATALAAMKNADLALVDPVAEWSDDFYINSRALLSRLTSFAQFALYAPGLIDPHIGSLIRFVEGNLLTTKTKEFNKKNDEWEPYDDLPELSKQKLTGVRLLVNYLIASKDSSELENFAINKIFTILWDLMDVTCESALADETNAAETSHLRLGASQSIVKLTQFHRYLSELTVPKFEKLSIALQDACYYVRQEFAESLMKGLQSGQVHSRYYTLLFICAHEPEIALLKQVKSFIQKRLSVMEVKQGESSVVDSSLVRLIHLLAHHPDFTEAVEDLNDFSQYFKFFISCVATPDNVSFLYHIVQQIKISKDMVAEELSKQNSYILSDLACLLIKTKCKDASWPLNAFGGRVSLQSRLYRALPAGAVQAETIKKSYLPKEFLTKFEDEHKHKSGEKNLHFLSFHVTIAPGQSTCDDKADKTAKLFVETVGKSNGHYAVESNGSLRVSNDGKVNGFDESGTEIGRTP</sequence>
<dbReference type="InterPro" id="IPR011989">
    <property type="entry name" value="ARM-like"/>
</dbReference>
<evidence type="ECO:0000256" key="4">
    <source>
        <dbReference type="ARBA" id="ARBA00023242"/>
    </source>
</evidence>
<keyword evidence="3" id="KW-0498">Mitosis</keyword>
<evidence type="ECO:0000256" key="7">
    <source>
        <dbReference type="SAM" id="MobiDB-lite"/>
    </source>
</evidence>
<dbReference type="GO" id="GO:0000785">
    <property type="term" value="C:chromatin"/>
    <property type="evidence" value="ECO:0007669"/>
    <property type="project" value="TreeGrafter"/>
</dbReference>
<dbReference type="Pfam" id="PF20168">
    <property type="entry name" value="PDS5"/>
    <property type="match status" value="2"/>
</dbReference>